<dbReference type="PROSITE" id="PS00678">
    <property type="entry name" value="WD_REPEATS_1"/>
    <property type="match status" value="1"/>
</dbReference>
<dbReference type="InterPro" id="IPR015943">
    <property type="entry name" value="WD40/YVTN_repeat-like_dom_sf"/>
</dbReference>
<evidence type="ECO:0000313" key="4">
    <source>
        <dbReference type="EMBL" id="TSE06277.1"/>
    </source>
</evidence>
<sequence length="319" mass="36649">MEKYKLTILLICLSTFLFSQESIEVELIKKYKENFSIRTFSYSKNHYFARLSYNNQTIYLENLLNPQKRTLIFSRKNGGIKSMDFDSNEHFLATASYSGDVDIWDINNRNLLKTIKLHVDDVNKVKFVPNTSLLISVGHDGKIMLMDIKDEFCKPTLLGSHNDIIRSFDITLDGKYVVTIGNDNKVIVWNINKREKRKEIRIKANNLSSIKILDDKIVVGDIDGNILFLNLKDLSFINSIKIHDNIISSISKVSKNRILTSSYDGTLKIVEIDSNTSSSIKVKSKSYILHSTLLDSKITFSDRKGNLKIFKLLNYDTKK</sequence>
<keyword evidence="1 3" id="KW-0853">WD repeat</keyword>
<evidence type="ECO:0000313" key="5">
    <source>
        <dbReference type="Proteomes" id="UP000318833"/>
    </source>
</evidence>
<comment type="caution">
    <text evidence="4">The sequence shown here is derived from an EMBL/GenBank/DDBJ whole genome shotgun (WGS) entry which is preliminary data.</text>
</comment>
<gene>
    <name evidence="4" type="ORF">FOF46_20030</name>
</gene>
<evidence type="ECO:0000256" key="3">
    <source>
        <dbReference type="PROSITE-ProRule" id="PRU00221"/>
    </source>
</evidence>
<dbReference type="Gene3D" id="2.130.10.10">
    <property type="entry name" value="YVTN repeat-like/Quinoprotein amine dehydrogenase"/>
    <property type="match status" value="1"/>
</dbReference>
<proteinExistence type="predicted"/>
<accession>A0A554VG02</accession>
<dbReference type="PANTHER" id="PTHR44129">
    <property type="entry name" value="WD REPEAT-CONTAINING PROTEIN POP1"/>
    <property type="match status" value="1"/>
</dbReference>
<organism evidence="4 5">
    <name type="scientific">Aquimarina algiphila</name>
    <dbReference type="NCBI Taxonomy" id="2047982"/>
    <lineage>
        <taxon>Bacteria</taxon>
        <taxon>Pseudomonadati</taxon>
        <taxon>Bacteroidota</taxon>
        <taxon>Flavobacteriia</taxon>
        <taxon>Flavobacteriales</taxon>
        <taxon>Flavobacteriaceae</taxon>
        <taxon>Aquimarina</taxon>
    </lineage>
</organism>
<feature type="repeat" description="WD" evidence="3">
    <location>
        <begin position="158"/>
        <end position="199"/>
    </location>
</feature>
<feature type="repeat" description="WD" evidence="3">
    <location>
        <begin position="115"/>
        <end position="149"/>
    </location>
</feature>
<reference evidence="4 5" key="1">
    <citation type="submission" date="2019-07" db="EMBL/GenBank/DDBJ databases">
        <title>The draft genome sequence of Aquimarina algiphila M91.</title>
        <authorList>
            <person name="Meng X."/>
        </authorList>
    </citation>
    <scope>NUCLEOTIDE SEQUENCE [LARGE SCALE GENOMIC DNA]</scope>
    <source>
        <strain evidence="4 5">M91</strain>
    </source>
</reference>
<keyword evidence="5" id="KW-1185">Reference proteome</keyword>
<dbReference type="RefSeq" id="WP_143917664.1">
    <property type="nucleotide sequence ID" value="NZ_CANMIK010000052.1"/>
</dbReference>
<evidence type="ECO:0000256" key="2">
    <source>
        <dbReference type="ARBA" id="ARBA00022737"/>
    </source>
</evidence>
<dbReference type="PROSITE" id="PS50294">
    <property type="entry name" value="WD_REPEATS_REGION"/>
    <property type="match status" value="1"/>
</dbReference>
<name>A0A554VG02_9FLAO</name>
<dbReference type="InterPro" id="IPR001680">
    <property type="entry name" value="WD40_rpt"/>
</dbReference>
<dbReference type="AlphaFoldDB" id="A0A554VG02"/>
<dbReference type="Proteomes" id="UP000318833">
    <property type="component" value="Unassembled WGS sequence"/>
</dbReference>
<dbReference type="InterPro" id="IPR036322">
    <property type="entry name" value="WD40_repeat_dom_sf"/>
</dbReference>
<feature type="repeat" description="WD" evidence="3">
    <location>
        <begin position="73"/>
        <end position="114"/>
    </location>
</feature>
<dbReference type="EMBL" id="VLNR01000047">
    <property type="protein sequence ID" value="TSE06277.1"/>
    <property type="molecule type" value="Genomic_DNA"/>
</dbReference>
<keyword evidence="2" id="KW-0677">Repeat</keyword>
<dbReference type="InterPro" id="IPR019775">
    <property type="entry name" value="WD40_repeat_CS"/>
</dbReference>
<dbReference type="InterPro" id="IPR050349">
    <property type="entry name" value="WD_LIS1/nudF_dynein_reg"/>
</dbReference>
<dbReference type="SMART" id="SM00320">
    <property type="entry name" value="WD40"/>
    <property type="match status" value="5"/>
</dbReference>
<dbReference type="SUPFAM" id="SSF50978">
    <property type="entry name" value="WD40 repeat-like"/>
    <property type="match status" value="1"/>
</dbReference>
<dbReference type="Pfam" id="PF00400">
    <property type="entry name" value="WD40"/>
    <property type="match status" value="4"/>
</dbReference>
<evidence type="ECO:0000256" key="1">
    <source>
        <dbReference type="ARBA" id="ARBA00022574"/>
    </source>
</evidence>
<dbReference type="OrthoDB" id="933690at2"/>
<protein>
    <submittedName>
        <fullName evidence="4">Uncharacterized protein</fullName>
    </submittedName>
</protein>
<dbReference type="PROSITE" id="PS50082">
    <property type="entry name" value="WD_REPEATS_2"/>
    <property type="match status" value="3"/>
</dbReference>